<accession>A0A914VR90</accession>
<dbReference type="Proteomes" id="UP000887566">
    <property type="component" value="Unplaced"/>
</dbReference>
<evidence type="ECO:0000313" key="1">
    <source>
        <dbReference type="Proteomes" id="UP000887566"/>
    </source>
</evidence>
<evidence type="ECO:0000313" key="2">
    <source>
        <dbReference type="WBParaSite" id="PSAMB.scaffold2273size24184.g17129.t1"/>
    </source>
</evidence>
<proteinExistence type="predicted"/>
<dbReference type="WBParaSite" id="PSAMB.scaffold2273size24184.g17129.t1">
    <property type="protein sequence ID" value="PSAMB.scaffold2273size24184.g17129.t1"/>
    <property type="gene ID" value="PSAMB.scaffold2273size24184.g17129"/>
</dbReference>
<protein>
    <submittedName>
        <fullName evidence="2">Uncharacterized protein</fullName>
    </submittedName>
</protein>
<name>A0A914VR90_9BILA</name>
<sequence>MTKVNNKVSKPKKFNICKIIIDYCTVIDLLLTFGTEDYYGRTQLSRTYALPKHKGHWNRDEALKETPVKTWFAYSTIYDFCNDLKKMINTEKPVLVKNSTVAGRFEVYYNMKKVIGYAYNNDEEDTPLRYVRVIVGYHDPRVGVYTIINAYPVRQPIDEQMSENMIKK</sequence>
<organism evidence="1 2">
    <name type="scientific">Plectus sambesii</name>
    <dbReference type="NCBI Taxonomy" id="2011161"/>
    <lineage>
        <taxon>Eukaryota</taxon>
        <taxon>Metazoa</taxon>
        <taxon>Ecdysozoa</taxon>
        <taxon>Nematoda</taxon>
        <taxon>Chromadorea</taxon>
        <taxon>Plectida</taxon>
        <taxon>Plectina</taxon>
        <taxon>Plectoidea</taxon>
        <taxon>Plectidae</taxon>
        <taxon>Plectus</taxon>
    </lineage>
</organism>
<keyword evidence="1" id="KW-1185">Reference proteome</keyword>
<dbReference type="AlphaFoldDB" id="A0A914VR90"/>
<reference evidence="2" key="1">
    <citation type="submission" date="2022-11" db="UniProtKB">
        <authorList>
            <consortium name="WormBaseParasite"/>
        </authorList>
    </citation>
    <scope>IDENTIFICATION</scope>
</reference>